<dbReference type="InterPro" id="IPR036737">
    <property type="entry name" value="OmpA-like_sf"/>
</dbReference>
<protein>
    <submittedName>
        <fullName evidence="4">Outer membrane protein A</fullName>
    </submittedName>
</protein>
<proteinExistence type="predicted"/>
<feature type="domain" description="OmpA-like" evidence="3">
    <location>
        <begin position="186"/>
        <end position="303"/>
    </location>
</feature>
<reference evidence="4" key="1">
    <citation type="submission" date="2018-06" db="EMBL/GenBank/DDBJ databases">
        <authorList>
            <person name="Zhirakovskaya E."/>
        </authorList>
    </citation>
    <scope>NUCLEOTIDE SEQUENCE</scope>
</reference>
<keyword evidence="2" id="KW-0812">Transmembrane</keyword>
<evidence type="ECO:0000256" key="1">
    <source>
        <dbReference type="SAM" id="MobiDB-lite"/>
    </source>
</evidence>
<dbReference type="AlphaFoldDB" id="A0A3B0TB78"/>
<keyword evidence="2" id="KW-0472">Membrane</keyword>
<dbReference type="InterPro" id="IPR006665">
    <property type="entry name" value="OmpA-like"/>
</dbReference>
<dbReference type="InterPro" id="IPR050330">
    <property type="entry name" value="Bact_OuterMem_StrucFunc"/>
</dbReference>
<evidence type="ECO:0000259" key="3">
    <source>
        <dbReference type="PROSITE" id="PS51123"/>
    </source>
</evidence>
<feature type="transmembrane region" description="Helical" evidence="2">
    <location>
        <begin position="7"/>
        <end position="23"/>
    </location>
</feature>
<name>A0A3B0TB78_9ZZZZ</name>
<dbReference type="PANTHER" id="PTHR30329">
    <property type="entry name" value="STATOR ELEMENT OF FLAGELLAR MOTOR COMPLEX"/>
    <property type="match status" value="1"/>
</dbReference>
<dbReference type="Gene3D" id="3.30.1330.60">
    <property type="entry name" value="OmpA-like domain"/>
    <property type="match status" value="2"/>
</dbReference>
<gene>
    <name evidence="4" type="ORF">MNBD_BACTEROID03-816</name>
</gene>
<dbReference type="EMBL" id="UOEL01000125">
    <property type="protein sequence ID" value="VAW15288.1"/>
    <property type="molecule type" value="Genomic_DNA"/>
</dbReference>
<dbReference type="SUPFAM" id="SSF103088">
    <property type="entry name" value="OmpA-like"/>
    <property type="match status" value="2"/>
</dbReference>
<organism evidence="4">
    <name type="scientific">hydrothermal vent metagenome</name>
    <dbReference type="NCBI Taxonomy" id="652676"/>
    <lineage>
        <taxon>unclassified sequences</taxon>
        <taxon>metagenomes</taxon>
        <taxon>ecological metagenomes</taxon>
    </lineage>
</organism>
<dbReference type="CDD" id="cd07185">
    <property type="entry name" value="OmpA_C-like"/>
    <property type="match status" value="1"/>
</dbReference>
<dbReference type="Pfam" id="PF00691">
    <property type="entry name" value="OmpA"/>
    <property type="match status" value="2"/>
</dbReference>
<accession>A0A3B0TB78</accession>
<evidence type="ECO:0000313" key="4">
    <source>
        <dbReference type="EMBL" id="VAW15288.1"/>
    </source>
</evidence>
<feature type="region of interest" description="Disordered" evidence="1">
    <location>
        <begin position="273"/>
        <end position="303"/>
    </location>
</feature>
<sequence length="303" mass="32622">MAKKTTNLLGIIITILAGTYFYITCCSSCGTTVKDDPVKEAVVPVATKEATSYPFAFSDGEYTYNENDNYNFNVSSSSILMPLTQKVTDGIASLKAFLAENAGKVINITGYYKSDENNDSAFPNLGLARANAVKNHLVENGISSTQINTIGKLMDEMISKDNVYLGPVEYGLAGEAADAKDELKALYDKITANPLVLYFETNQAAIDLSAEQRQKVADISRYLDKVEDASCNVIGHTDNVGRRGPNIRLGQGRADFGKAYLVKNGIAASKITASSKGPDVPAESNATEAGRSKNRRTVVTLNK</sequence>
<keyword evidence="2" id="KW-1133">Transmembrane helix</keyword>
<dbReference type="PANTHER" id="PTHR30329:SF21">
    <property type="entry name" value="LIPOPROTEIN YIAD-RELATED"/>
    <property type="match status" value="1"/>
</dbReference>
<evidence type="ECO:0000256" key="2">
    <source>
        <dbReference type="SAM" id="Phobius"/>
    </source>
</evidence>
<dbReference type="PROSITE" id="PS51123">
    <property type="entry name" value="OMPA_2"/>
    <property type="match status" value="1"/>
</dbReference>